<dbReference type="GO" id="GO:0003729">
    <property type="term" value="F:mRNA binding"/>
    <property type="evidence" value="ECO:0007669"/>
    <property type="project" value="InterPro"/>
</dbReference>
<proteinExistence type="inferred from homology"/>
<dbReference type="InterPro" id="IPR004882">
    <property type="entry name" value="Luc7-rel"/>
</dbReference>
<dbReference type="GO" id="GO:0006376">
    <property type="term" value="P:mRNA splice site recognition"/>
    <property type="evidence" value="ECO:0007669"/>
    <property type="project" value="InterPro"/>
</dbReference>
<comment type="similarity">
    <text evidence="1">Belongs to the Luc7 family.</text>
</comment>
<dbReference type="PANTHER" id="PTHR12375">
    <property type="entry name" value="RNA-BINDING PROTEIN LUC7-RELATED"/>
    <property type="match status" value="1"/>
</dbReference>
<protein>
    <submittedName>
        <fullName evidence="3">U1 snrnp-associated protein usp106</fullName>
    </submittedName>
</protein>
<sequence>MDSIRCQLAALMHCVENSKHQDFRHPSVCKFFLTGICPLQLLDGVLCYAPAAAARSMQLGRRRFFFCAAKGLLELLLACGCLVVLQSLELAKARLGLKSCKLSHDPELREVYRQQRKTHRFGYEEASLQVLKALIDEADRKIERGAGKAPAATAAALSHKRCFSALKSNKWVCLPACGVPLWQRRATDSDEAVGRLLQRIEHEIAQVLKDAEDARRLRDSTLTEKLTERASKLQQRRRCLLASSSGSGNCTSSTKGPPPKAFRPCEVCGALLYADLPESDPRVQEHYQGRIHVIFGELRRNFQETLQYLQEAPPFPSYALAQGAPSADRQAALTRAISL</sequence>
<evidence type="ECO:0000313" key="4">
    <source>
        <dbReference type="Proteomes" id="UP000095192"/>
    </source>
</evidence>
<keyword evidence="2" id="KW-0812">Transmembrane</keyword>
<evidence type="ECO:0000313" key="3">
    <source>
        <dbReference type="EMBL" id="OEH78317.1"/>
    </source>
</evidence>
<gene>
    <name evidence="3" type="ORF">cyc_06538</name>
</gene>
<dbReference type="VEuPathDB" id="ToxoDB:cyc_06538"/>
<keyword evidence="4" id="KW-1185">Reference proteome</keyword>
<dbReference type="InParanoid" id="A0A1D3D4E1"/>
<feature type="transmembrane region" description="Helical" evidence="2">
    <location>
        <begin position="64"/>
        <end position="85"/>
    </location>
</feature>
<dbReference type="Pfam" id="PF03194">
    <property type="entry name" value="LUC7"/>
    <property type="match status" value="1"/>
</dbReference>
<keyword evidence="2" id="KW-0472">Membrane</keyword>
<keyword evidence="2" id="KW-1133">Transmembrane helix</keyword>
<name>A0A1D3D4E1_9EIME</name>
<comment type="caution">
    <text evidence="3">The sequence shown here is derived from an EMBL/GenBank/DDBJ whole genome shotgun (WGS) entry which is preliminary data.</text>
</comment>
<evidence type="ECO:0000256" key="1">
    <source>
        <dbReference type="ARBA" id="ARBA00005655"/>
    </source>
</evidence>
<reference evidence="3 4" key="1">
    <citation type="journal article" date="2016" name="BMC Genomics">
        <title>Comparative genomics reveals Cyclospora cayetanensis possesses coccidia-like metabolism and invasion components but unique surface antigens.</title>
        <authorList>
            <person name="Liu S."/>
            <person name="Wang L."/>
            <person name="Zheng H."/>
            <person name="Xu Z."/>
            <person name="Roellig D.M."/>
            <person name="Li N."/>
            <person name="Frace M.A."/>
            <person name="Tang K."/>
            <person name="Arrowood M.J."/>
            <person name="Moss D.M."/>
            <person name="Zhang L."/>
            <person name="Feng Y."/>
            <person name="Xiao L."/>
        </authorList>
    </citation>
    <scope>NUCLEOTIDE SEQUENCE [LARGE SCALE GENOMIC DNA]</scope>
    <source>
        <strain evidence="3 4">CHN_HEN01</strain>
    </source>
</reference>
<dbReference type="GO" id="GO:0005685">
    <property type="term" value="C:U1 snRNP"/>
    <property type="evidence" value="ECO:0007669"/>
    <property type="project" value="InterPro"/>
</dbReference>
<organism evidence="3 4">
    <name type="scientific">Cyclospora cayetanensis</name>
    <dbReference type="NCBI Taxonomy" id="88456"/>
    <lineage>
        <taxon>Eukaryota</taxon>
        <taxon>Sar</taxon>
        <taxon>Alveolata</taxon>
        <taxon>Apicomplexa</taxon>
        <taxon>Conoidasida</taxon>
        <taxon>Coccidia</taxon>
        <taxon>Eucoccidiorida</taxon>
        <taxon>Eimeriorina</taxon>
        <taxon>Eimeriidae</taxon>
        <taxon>Cyclospora</taxon>
    </lineage>
</organism>
<evidence type="ECO:0000256" key="2">
    <source>
        <dbReference type="SAM" id="Phobius"/>
    </source>
</evidence>
<dbReference type="Proteomes" id="UP000095192">
    <property type="component" value="Unassembled WGS sequence"/>
</dbReference>
<accession>A0A1D3D4E1</accession>
<dbReference type="EMBL" id="JROU02000782">
    <property type="protein sequence ID" value="OEH78317.1"/>
    <property type="molecule type" value="Genomic_DNA"/>
</dbReference>
<dbReference type="AlphaFoldDB" id="A0A1D3D4E1"/>